<evidence type="ECO:0000313" key="9">
    <source>
        <dbReference type="EMBL" id="CAE7236051.1"/>
    </source>
</evidence>
<keyword evidence="3" id="KW-0862">Zinc</keyword>
<sequence>MMEAFLSLSETRSRDQGFPSQPSVPSARSASGARFELEAPWTALSSVLSKLAVLGFCGSCLALQRRRIQKLPRKVERVIREGSYTLDDLSRKVRPTPVKPDGTELSPGEVRHIEVRQKQIAALNNFMLQKHRKSRKKGIAPQLLYTDEPDNPWRDRYLLCEDCEKRENHGKSPRKNCNNSSLLELDMTAAFSRDNVMVTSCDIVQMIREDVWVYKDKYGTLTRSDKKNAAGTFPVQVCCVCRKTSLDEGRRFKMCNVCRGVSYCCESCRASHNLKHQATCVRPYLPYRGEWGIRKELREMRSEVYPLINTWALKEPEKHRIAWLPPPEHQQRLLDAQRPRKKVSLPGGARKLLAAEGIARTTVEGGKIVLRGKSPMAYRHQRTFTKQEVPDQTFLDMVGMTAEEYLQKDIELRREVEAEDSASLSIVEDTVEEPVEDLTLKNGTFGGKKVRPRTTLRGNHIPIPVREVPKVVLDESAIARMEEAVQSGEIVNIDERQFAPTKPVWELPREGQAKKFWSPVPEEKKKEGVVYPESPVRELAKKHGLRLSEDALERLEAAAETAEHNRHRISWQKPLIVDDAQERPAEPTDSQLKVSESPDGKLEGAPQAEDAGGTRASNFSQQPEQPEDPEAPEASAAEEGEAVLEGTVGELDDLGLQLEALTELGVDFGQEGFEAAQAAKPADLDPGLGEDPAGLGFENEMECAQHVFYSADLQVAETHSVTGHSKPDGLSVIDAVDRLQGILAAPMSKINIGVVCGDLRADKTSSVAVSVDRIDEHLIATALIQTNVVGPRAKISLTAADPKAKAADEIPAVQPNETAGSSKQSNSSADSPKSTKSNSSSESQAPAPAVESNASANSATAEATSSNSTHNAGASSENSTAASDSSKSVAPASNATANASAKSQAEPSTATLPPVAKVDSSSEEVESEQERQAAEAAREASVTILGWTPDDNATAAVNYASTYDLQNSRGSVLLWTMAATYGALTVLALLIFMICADRQKHVAQLQAEKGMAARTNAMPGPML</sequence>
<dbReference type="AlphaFoldDB" id="A0A812KWT7"/>
<feature type="compositionally biased region" description="Polar residues" evidence="6">
    <location>
        <begin position="815"/>
        <end position="824"/>
    </location>
</feature>
<evidence type="ECO:0000313" key="10">
    <source>
        <dbReference type="Proteomes" id="UP000649617"/>
    </source>
</evidence>
<feature type="compositionally biased region" description="Low complexity" evidence="6">
    <location>
        <begin position="825"/>
        <end position="905"/>
    </location>
</feature>
<gene>
    <name evidence="9" type="ORF">SPIL2461_LOCUS3836</name>
</gene>
<keyword evidence="2 4" id="KW-0863">Zinc-finger</keyword>
<name>A0A812KWT7_SYMPI</name>
<dbReference type="PROSITE" id="PS50865">
    <property type="entry name" value="ZF_MYND_2"/>
    <property type="match status" value="1"/>
</dbReference>
<evidence type="ECO:0000256" key="6">
    <source>
        <dbReference type="SAM" id="MobiDB-lite"/>
    </source>
</evidence>
<evidence type="ECO:0000256" key="1">
    <source>
        <dbReference type="ARBA" id="ARBA00022723"/>
    </source>
</evidence>
<dbReference type="InterPro" id="IPR002893">
    <property type="entry name" value="Znf_MYND"/>
</dbReference>
<feature type="compositionally biased region" description="Acidic residues" evidence="6">
    <location>
        <begin position="625"/>
        <end position="639"/>
    </location>
</feature>
<accession>A0A812KWT7</accession>
<evidence type="ECO:0000256" key="7">
    <source>
        <dbReference type="SAM" id="Phobius"/>
    </source>
</evidence>
<keyword evidence="7" id="KW-0472">Membrane</keyword>
<dbReference type="GO" id="GO:0008270">
    <property type="term" value="F:zinc ion binding"/>
    <property type="evidence" value="ECO:0007669"/>
    <property type="project" value="UniProtKB-KW"/>
</dbReference>
<keyword evidence="5" id="KW-0175">Coiled coil</keyword>
<evidence type="ECO:0000256" key="3">
    <source>
        <dbReference type="ARBA" id="ARBA00022833"/>
    </source>
</evidence>
<dbReference type="OrthoDB" id="438848at2759"/>
<proteinExistence type="predicted"/>
<feature type="region of interest" description="Disordered" evidence="6">
    <location>
        <begin position="800"/>
        <end position="937"/>
    </location>
</feature>
<evidence type="ECO:0000259" key="8">
    <source>
        <dbReference type="PROSITE" id="PS50865"/>
    </source>
</evidence>
<keyword evidence="7" id="KW-1133">Transmembrane helix</keyword>
<dbReference type="EMBL" id="CAJNIZ010004792">
    <property type="protein sequence ID" value="CAE7236051.1"/>
    <property type="molecule type" value="Genomic_DNA"/>
</dbReference>
<evidence type="ECO:0000256" key="5">
    <source>
        <dbReference type="SAM" id="Coils"/>
    </source>
</evidence>
<dbReference type="PROSITE" id="PS01360">
    <property type="entry name" value="ZF_MYND_1"/>
    <property type="match status" value="1"/>
</dbReference>
<keyword evidence="1" id="KW-0479">Metal-binding</keyword>
<evidence type="ECO:0000256" key="4">
    <source>
        <dbReference type="PROSITE-ProRule" id="PRU00134"/>
    </source>
</evidence>
<keyword evidence="7" id="KW-0812">Transmembrane</keyword>
<evidence type="ECO:0000256" key="2">
    <source>
        <dbReference type="ARBA" id="ARBA00022771"/>
    </source>
</evidence>
<feature type="transmembrane region" description="Helical" evidence="7">
    <location>
        <begin position="972"/>
        <end position="996"/>
    </location>
</feature>
<comment type="caution">
    <text evidence="9">The sequence shown here is derived from an EMBL/GenBank/DDBJ whole genome shotgun (WGS) entry which is preliminary data.</text>
</comment>
<feature type="region of interest" description="Disordered" evidence="6">
    <location>
        <begin position="582"/>
        <end position="639"/>
    </location>
</feature>
<keyword evidence="10" id="KW-1185">Reference proteome</keyword>
<organism evidence="9 10">
    <name type="scientific">Symbiodinium pilosum</name>
    <name type="common">Dinoflagellate</name>
    <dbReference type="NCBI Taxonomy" id="2952"/>
    <lineage>
        <taxon>Eukaryota</taxon>
        <taxon>Sar</taxon>
        <taxon>Alveolata</taxon>
        <taxon>Dinophyceae</taxon>
        <taxon>Suessiales</taxon>
        <taxon>Symbiodiniaceae</taxon>
        <taxon>Symbiodinium</taxon>
    </lineage>
</organism>
<feature type="coiled-coil region" evidence="5">
    <location>
        <begin position="545"/>
        <end position="572"/>
    </location>
</feature>
<protein>
    <recommendedName>
        <fullName evidence="8">MYND-type domain-containing protein</fullName>
    </recommendedName>
</protein>
<dbReference type="Proteomes" id="UP000649617">
    <property type="component" value="Unassembled WGS sequence"/>
</dbReference>
<dbReference type="SUPFAM" id="SSF144232">
    <property type="entry name" value="HIT/MYND zinc finger-like"/>
    <property type="match status" value="1"/>
</dbReference>
<feature type="compositionally biased region" description="Basic and acidic residues" evidence="6">
    <location>
        <begin position="928"/>
        <end position="937"/>
    </location>
</feature>
<reference evidence="9" key="1">
    <citation type="submission" date="2021-02" db="EMBL/GenBank/DDBJ databases">
        <authorList>
            <person name="Dougan E. K."/>
            <person name="Rhodes N."/>
            <person name="Thang M."/>
            <person name="Chan C."/>
        </authorList>
    </citation>
    <scope>NUCLEOTIDE SEQUENCE</scope>
</reference>
<feature type="domain" description="MYND-type" evidence="8">
    <location>
        <begin position="238"/>
        <end position="280"/>
    </location>
</feature>